<dbReference type="GO" id="GO:0071897">
    <property type="term" value="P:DNA biosynthetic process"/>
    <property type="evidence" value="ECO:0007669"/>
    <property type="project" value="UniProtKB-ARBA"/>
</dbReference>
<reference evidence="4" key="1">
    <citation type="submission" date="2025-08" db="UniProtKB">
        <authorList>
            <consortium name="RefSeq"/>
        </authorList>
    </citation>
    <scope>IDENTIFICATION</scope>
    <source>
        <tissue evidence="4">Whole body</tissue>
    </source>
</reference>
<dbReference type="OrthoDB" id="7698140at2759"/>
<dbReference type="InterPro" id="IPR036397">
    <property type="entry name" value="RNaseH_sf"/>
</dbReference>
<sequence length="761" mass="87040">MINCHNEHHYAVENPHCVKETHVQRRFHFNVWMRIVDDTIIGPYFFPEIVNVTAEVYSAFLEETLPGLLEDVPLHIRPNIIFQQDGHPAHTSVLARTILNRRFTKKWIGIHSDLHEWPPRSPDLRPLDFFAWGFIRDQEQQSPAYLPGISGFAPLDKNFEKTSLSNDESEYSECGSSSDNLQDDVEHFAVMATIGKLSEFNAGNEIWSSYIERFEFFTEANRITTDSGKRCTLLTAVGAKTYETIKNLIAPETPSSHEFVFKNVIKNRARICWSSSAKFGGTEEKLPLDMMLRDRFVAGIRDEELQRYLCRRHEKTLTKDNKVGLTLSKALEIRSSIEGTELLQKMLKNPMRSQIDWDTDSSDGTTIYSIHGKKKIHSTSSKYRTKLKLNSVKIEMEIDNGADKSLINRSSFELICANKNPAWSSRLPNLKAWGKRPIKTLGIAMVDEAARYEELLGKYPGVLQKDLSRHSGTLINIELKAEHIPKFFKARRVPYGLIEPVNKALAEMVEQGMLTPVNQSDWATPALFVRKPNGTIRVVGDYKVTVNPYIRESEYQIPTVEEAMTSLNGGKIFSQIDLKNAYKQLRVDEKTAKIFTISTPHRLFNVIVLVDGLNIAPRIFQKFMVSRLQGISGILIYLDNIKIQGRNKEEHDIRLEKVLERLNEANLRINRKKCTFGVCSMEFLGYQISEKGIQPLKAKLDAITKMPEPGCVRDLQVFLGGINFYGRCIKDRAKIAEPLHRLPDSTAEWEWTEIHKKAIQE</sequence>
<evidence type="ECO:0000313" key="4">
    <source>
        <dbReference type="RefSeq" id="XP_024875933.1"/>
    </source>
</evidence>
<dbReference type="Pfam" id="PF00078">
    <property type="entry name" value="RVT_1"/>
    <property type="match status" value="1"/>
</dbReference>
<feature type="coiled-coil region" evidence="1">
    <location>
        <begin position="648"/>
        <end position="675"/>
    </location>
</feature>
<keyword evidence="1" id="KW-0175">Coiled coil</keyword>
<proteinExistence type="predicted"/>
<dbReference type="InterPro" id="IPR000477">
    <property type="entry name" value="RT_dom"/>
</dbReference>
<protein>
    <submittedName>
        <fullName evidence="4">Uncharacterized protein LOC112457238</fullName>
    </submittedName>
</protein>
<name>A0A6J1Q2Q6_9HYME</name>
<dbReference type="GeneID" id="112457238"/>
<dbReference type="Gene3D" id="3.30.420.10">
    <property type="entry name" value="Ribonuclease H-like superfamily/Ribonuclease H"/>
    <property type="match status" value="1"/>
</dbReference>
<dbReference type="InterPro" id="IPR043128">
    <property type="entry name" value="Rev_trsase/Diguanyl_cyclase"/>
</dbReference>
<dbReference type="SUPFAM" id="SSF56672">
    <property type="entry name" value="DNA/RNA polymerases"/>
    <property type="match status" value="1"/>
</dbReference>
<dbReference type="Proteomes" id="UP000504618">
    <property type="component" value="Unplaced"/>
</dbReference>
<dbReference type="GO" id="GO:0003676">
    <property type="term" value="F:nucleic acid binding"/>
    <property type="evidence" value="ECO:0007669"/>
    <property type="project" value="InterPro"/>
</dbReference>
<keyword evidence="3" id="KW-1185">Reference proteome</keyword>
<feature type="domain" description="Reverse transcriptase" evidence="2">
    <location>
        <begin position="510"/>
        <end position="688"/>
    </location>
</feature>
<evidence type="ECO:0000313" key="3">
    <source>
        <dbReference type="Proteomes" id="UP000504618"/>
    </source>
</evidence>
<dbReference type="InterPro" id="IPR043502">
    <property type="entry name" value="DNA/RNA_pol_sf"/>
</dbReference>
<accession>A0A6J1Q2Q6</accession>
<dbReference type="Gene3D" id="3.10.10.10">
    <property type="entry name" value="HIV Type 1 Reverse Transcriptase, subunit A, domain 1"/>
    <property type="match status" value="1"/>
</dbReference>
<gene>
    <name evidence="4" type="primary">LOC112457238</name>
</gene>
<dbReference type="CDD" id="cd01647">
    <property type="entry name" value="RT_LTR"/>
    <property type="match status" value="1"/>
</dbReference>
<dbReference type="RefSeq" id="XP_024875933.1">
    <property type="nucleotide sequence ID" value="XM_025020165.1"/>
</dbReference>
<dbReference type="InterPro" id="IPR050951">
    <property type="entry name" value="Retrovirus_Pol_polyprotein"/>
</dbReference>
<dbReference type="PANTHER" id="PTHR37984:SF9">
    <property type="entry name" value="INTEGRASE CATALYTIC DOMAIN-CONTAINING PROTEIN"/>
    <property type="match status" value="1"/>
</dbReference>
<organism evidence="3 4">
    <name type="scientific">Temnothorax curvispinosus</name>
    <dbReference type="NCBI Taxonomy" id="300111"/>
    <lineage>
        <taxon>Eukaryota</taxon>
        <taxon>Metazoa</taxon>
        <taxon>Ecdysozoa</taxon>
        <taxon>Arthropoda</taxon>
        <taxon>Hexapoda</taxon>
        <taxon>Insecta</taxon>
        <taxon>Pterygota</taxon>
        <taxon>Neoptera</taxon>
        <taxon>Endopterygota</taxon>
        <taxon>Hymenoptera</taxon>
        <taxon>Apocrita</taxon>
        <taxon>Aculeata</taxon>
        <taxon>Formicoidea</taxon>
        <taxon>Formicidae</taxon>
        <taxon>Myrmicinae</taxon>
        <taxon>Temnothorax</taxon>
    </lineage>
</organism>
<evidence type="ECO:0000256" key="1">
    <source>
        <dbReference type="SAM" id="Coils"/>
    </source>
</evidence>
<dbReference type="PROSITE" id="PS50878">
    <property type="entry name" value="RT_POL"/>
    <property type="match status" value="1"/>
</dbReference>
<dbReference type="PANTHER" id="PTHR37984">
    <property type="entry name" value="PROTEIN CBG26694"/>
    <property type="match status" value="1"/>
</dbReference>
<dbReference type="Gene3D" id="3.30.70.270">
    <property type="match status" value="2"/>
</dbReference>
<dbReference type="AlphaFoldDB" id="A0A6J1Q2Q6"/>
<evidence type="ECO:0000259" key="2">
    <source>
        <dbReference type="PROSITE" id="PS50878"/>
    </source>
</evidence>